<accession>A0A9J5ZKX1</accession>
<keyword evidence="3" id="KW-1185">Reference proteome</keyword>
<dbReference type="AlphaFoldDB" id="A0A9J5ZKX1"/>
<feature type="region of interest" description="Disordered" evidence="1">
    <location>
        <begin position="1"/>
        <end position="26"/>
    </location>
</feature>
<gene>
    <name evidence="2" type="ORF">H5410_024066</name>
</gene>
<evidence type="ECO:0000256" key="1">
    <source>
        <dbReference type="SAM" id="MobiDB-lite"/>
    </source>
</evidence>
<dbReference type="Proteomes" id="UP000824120">
    <property type="component" value="Chromosome 4"/>
</dbReference>
<evidence type="ECO:0000313" key="3">
    <source>
        <dbReference type="Proteomes" id="UP000824120"/>
    </source>
</evidence>
<reference evidence="2 3" key="1">
    <citation type="submission" date="2020-09" db="EMBL/GenBank/DDBJ databases">
        <title>De no assembly of potato wild relative species, Solanum commersonii.</title>
        <authorList>
            <person name="Cho K."/>
        </authorList>
    </citation>
    <scope>NUCLEOTIDE SEQUENCE [LARGE SCALE GENOMIC DNA]</scope>
    <source>
        <strain evidence="2">LZ3.2</strain>
        <tissue evidence="2">Leaf</tissue>
    </source>
</reference>
<comment type="caution">
    <text evidence="2">The sequence shown here is derived from an EMBL/GenBank/DDBJ whole genome shotgun (WGS) entry which is preliminary data.</text>
</comment>
<organism evidence="2 3">
    <name type="scientific">Solanum commersonii</name>
    <name type="common">Commerson's wild potato</name>
    <name type="synonym">Commerson's nightshade</name>
    <dbReference type="NCBI Taxonomy" id="4109"/>
    <lineage>
        <taxon>Eukaryota</taxon>
        <taxon>Viridiplantae</taxon>
        <taxon>Streptophyta</taxon>
        <taxon>Embryophyta</taxon>
        <taxon>Tracheophyta</taxon>
        <taxon>Spermatophyta</taxon>
        <taxon>Magnoliopsida</taxon>
        <taxon>eudicotyledons</taxon>
        <taxon>Gunneridae</taxon>
        <taxon>Pentapetalae</taxon>
        <taxon>asterids</taxon>
        <taxon>lamiids</taxon>
        <taxon>Solanales</taxon>
        <taxon>Solanaceae</taxon>
        <taxon>Solanoideae</taxon>
        <taxon>Solaneae</taxon>
        <taxon>Solanum</taxon>
    </lineage>
</organism>
<sequence>MASSSSTTPVVPSSVTTIPGSSLPSSVPSSVTTIPGLSFPSSVSTIAGSSFSFFDLPPPLGYRGLPPRSALSSPLYYFPTSLWGFVHFWLFATLSREVLLEVHLLPTSRGIWLSLHRRYMDANQAKSIELKRQLTTLISLIMFYLALEKSMTHWLASLHIFLVIYRLKSFILNFYFMSKCCSVSRNLTLDSASSISLHILSTTTFETRLSVWLRVVAGVDLLPEVMAVVANVVALVVVGSNHKSALATIIHAL</sequence>
<feature type="non-terminal residue" evidence="2">
    <location>
        <position position="1"/>
    </location>
</feature>
<protein>
    <submittedName>
        <fullName evidence="2">Uncharacterized protein</fullName>
    </submittedName>
</protein>
<name>A0A9J5ZKX1_SOLCO</name>
<dbReference type="OrthoDB" id="913062at2759"/>
<evidence type="ECO:0000313" key="2">
    <source>
        <dbReference type="EMBL" id="KAG5612785.1"/>
    </source>
</evidence>
<dbReference type="EMBL" id="JACXVP010000004">
    <property type="protein sequence ID" value="KAG5612785.1"/>
    <property type="molecule type" value="Genomic_DNA"/>
</dbReference>
<proteinExistence type="predicted"/>